<comment type="caution">
    <text evidence="1">The sequence shown here is derived from an EMBL/GenBank/DDBJ whole genome shotgun (WGS) entry which is preliminary data.</text>
</comment>
<dbReference type="EMBL" id="LAZR01043171">
    <property type="protein sequence ID" value="KKL07722.1"/>
    <property type="molecule type" value="Genomic_DNA"/>
</dbReference>
<dbReference type="AlphaFoldDB" id="A0A0F9B1U6"/>
<accession>A0A0F9B1U6</accession>
<organism evidence="1">
    <name type="scientific">marine sediment metagenome</name>
    <dbReference type="NCBI Taxonomy" id="412755"/>
    <lineage>
        <taxon>unclassified sequences</taxon>
        <taxon>metagenomes</taxon>
        <taxon>ecological metagenomes</taxon>
    </lineage>
</organism>
<gene>
    <name evidence="1" type="ORF">LCGC14_2583160</name>
</gene>
<reference evidence="1" key="1">
    <citation type="journal article" date="2015" name="Nature">
        <title>Complex archaea that bridge the gap between prokaryotes and eukaryotes.</title>
        <authorList>
            <person name="Spang A."/>
            <person name="Saw J.H."/>
            <person name="Jorgensen S.L."/>
            <person name="Zaremba-Niedzwiedzka K."/>
            <person name="Martijn J."/>
            <person name="Lind A.E."/>
            <person name="van Eijk R."/>
            <person name="Schleper C."/>
            <person name="Guy L."/>
            <person name="Ettema T.J."/>
        </authorList>
    </citation>
    <scope>NUCLEOTIDE SEQUENCE</scope>
</reference>
<name>A0A0F9B1U6_9ZZZZ</name>
<evidence type="ECO:0000313" key="1">
    <source>
        <dbReference type="EMBL" id="KKL07722.1"/>
    </source>
</evidence>
<sequence>MPLPTLSKFFLFLQGLDNFLAKKKKPSVIIVPRAAGKSHFFRSSAGIIPVLKTMAASAPTTPIIYAGPGSPNYTQIFTTPIGVNVKQVQTPHGNLNIATSAQYQAAKKAALTQHSIAMQKAMLFGSPTTPKAPTFPNPTTMQNLYPSGTPFLSAVRGIKGNTGRPTFTFIDDIDEDYIDLNDPEYYTDDQIIPHDLTGYDEVKTD</sequence>
<protein>
    <submittedName>
        <fullName evidence="1">Uncharacterized protein</fullName>
    </submittedName>
</protein>
<proteinExistence type="predicted"/>